<sequence>MLEKVEQVLDRNDLSYKTVGNSLHLKLARAGGKVTIKYDYSTNSYLYSCNEYLLSFSSLIFFVLSFNTLYQPDKQMWSGYVAGCMFAAAVFNLFQIVLAHIQMLDLKSQFREVGVYLKSGS</sequence>
<gene>
    <name evidence="2" type="ORF">NM06_14080</name>
</gene>
<evidence type="ECO:0000313" key="2">
    <source>
        <dbReference type="EMBL" id="KGY08034.1"/>
    </source>
</evidence>
<organism evidence="2 3">
    <name type="scientific">Photobacterium sp. (strain ATCC 43367)</name>
    <dbReference type="NCBI Taxonomy" id="379097"/>
    <lineage>
        <taxon>Bacteria</taxon>
        <taxon>Pseudomonadati</taxon>
        <taxon>Pseudomonadota</taxon>
        <taxon>Gammaproteobacteria</taxon>
        <taxon>Vibrionales</taxon>
        <taxon>Vibrionaceae</taxon>
        <taxon>Vibrio</taxon>
        <taxon>Vibrio oreintalis group</taxon>
    </lineage>
</organism>
<keyword evidence="1" id="KW-0812">Transmembrane</keyword>
<feature type="transmembrane region" description="Helical" evidence="1">
    <location>
        <begin position="52"/>
        <end position="70"/>
    </location>
</feature>
<evidence type="ECO:0000256" key="1">
    <source>
        <dbReference type="SAM" id="Phobius"/>
    </source>
</evidence>
<reference evidence="2 3" key="1">
    <citation type="submission" date="2014-10" db="EMBL/GenBank/DDBJ databases">
        <title>Genome sequencing of Vibrio sinaloensis T08.</title>
        <authorList>
            <person name="Chan K.-G."/>
            <person name="Mohamad N.I."/>
        </authorList>
    </citation>
    <scope>NUCLEOTIDE SEQUENCE [LARGE SCALE GENOMIC DNA]</scope>
    <source>
        <strain evidence="2 3">T08</strain>
    </source>
</reference>
<comment type="caution">
    <text evidence="2">The sequence shown here is derived from an EMBL/GenBank/DDBJ whole genome shotgun (WGS) entry which is preliminary data.</text>
</comment>
<evidence type="ECO:0000313" key="3">
    <source>
        <dbReference type="Proteomes" id="UP000030451"/>
    </source>
</evidence>
<feature type="transmembrane region" description="Helical" evidence="1">
    <location>
        <begin position="77"/>
        <end position="101"/>
    </location>
</feature>
<dbReference type="GeneID" id="93898430"/>
<keyword evidence="1" id="KW-0472">Membrane</keyword>
<dbReference type="Proteomes" id="UP000030451">
    <property type="component" value="Unassembled WGS sequence"/>
</dbReference>
<accession>A0A0A5HX30</accession>
<dbReference type="OrthoDB" id="5879444at2"/>
<dbReference type="EMBL" id="JRWP01000029">
    <property type="protein sequence ID" value="KGY08034.1"/>
    <property type="molecule type" value="Genomic_DNA"/>
</dbReference>
<dbReference type="RefSeq" id="WP_017420643.1">
    <property type="nucleotide sequence ID" value="NZ_JRWP01000029.1"/>
</dbReference>
<dbReference type="AlphaFoldDB" id="A0A0A5HX30"/>
<name>A0A0A5HX30_PHOS4</name>
<keyword evidence="1" id="KW-1133">Transmembrane helix</keyword>
<proteinExistence type="predicted"/>
<protein>
    <submittedName>
        <fullName evidence="2">Uncharacterized protein</fullName>
    </submittedName>
</protein>